<evidence type="ECO:0000313" key="3">
    <source>
        <dbReference type="Proteomes" id="UP000003503"/>
    </source>
</evidence>
<name>F2BXI5_9FIRM</name>
<dbReference type="AlphaFoldDB" id="F2BXI5"/>
<protein>
    <submittedName>
        <fullName evidence="2">Uncharacterized protein</fullName>
    </submittedName>
</protein>
<feature type="transmembrane region" description="Helical" evidence="1">
    <location>
        <begin position="12"/>
        <end position="28"/>
    </location>
</feature>
<dbReference type="Proteomes" id="UP000003503">
    <property type="component" value="Unassembled WGS sequence"/>
</dbReference>
<feature type="transmembrane region" description="Helical" evidence="1">
    <location>
        <begin position="34"/>
        <end position="52"/>
    </location>
</feature>
<gene>
    <name evidence="2" type="ORF">HMPREF9083_0877</name>
</gene>
<keyword evidence="1" id="KW-0812">Transmembrane</keyword>
<keyword evidence="1" id="KW-0472">Membrane</keyword>
<evidence type="ECO:0000313" key="2">
    <source>
        <dbReference type="EMBL" id="EGF13560.1"/>
    </source>
</evidence>
<dbReference type="HOGENOM" id="CLU_193611_0_0_9"/>
<comment type="caution">
    <text evidence="2">The sequence shown here is derived from an EMBL/GenBank/DDBJ whole genome shotgun (WGS) entry which is preliminary data.</text>
</comment>
<organism evidence="2 3">
    <name type="scientific">Dialister micraerophilus DSM 19965</name>
    <dbReference type="NCBI Taxonomy" id="888062"/>
    <lineage>
        <taxon>Bacteria</taxon>
        <taxon>Bacillati</taxon>
        <taxon>Bacillota</taxon>
        <taxon>Negativicutes</taxon>
        <taxon>Veillonellales</taxon>
        <taxon>Veillonellaceae</taxon>
        <taxon>Dialister</taxon>
    </lineage>
</organism>
<sequence length="83" mass="9675">MRHGGNTMKLRDLLLVLVLIYSGYRIIYGNGFTTVNLFLVLCSVIAVISTVLERSGYFEKIRKEKEEYMKKEELQSRENGNRE</sequence>
<reference evidence="2 3" key="1">
    <citation type="submission" date="2011-02" db="EMBL/GenBank/DDBJ databases">
        <authorList>
            <person name="Muzny D."/>
            <person name="Qin X."/>
            <person name="Deng J."/>
            <person name="Jiang H."/>
            <person name="Liu Y."/>
            <person name="Qu J."/>
            <person name="Song X.-Z."/>
            <person name="Zhang L."/>
            <person name="Thornton R."/>
            <person name="Coyle M."/>
            <person name="Francisco L."/>
            <person name="Jackson L."/>
            <person name="Javaid M."/>
            <person name="Korchina V."/>
            <person name="Kovar C."/>
            <person name="Mata R."/>
            <person name="Mathew T."/>
            <person name="Ngo R."/>
            <person name="Nguyen L."/>
            <person name="Nguyen N."/>
            <person name="Okwuonu G."/>
            <person name="Ongeri F."/>
            <person name="Pham C."/>
            <person name="Simmons D."/>
            <person name="Wilczek-Boney K."/>
            <person name="Hale W."/>
            <person name="Jakkamsetti A."/>
            <person name="Pham P."/>
            <person name="Ruth R."/>
            <person name="San Lucas F."/>
            <person name="Warren J."/>
            <person name="Zhang J."/>
            <person name="Zhao Z."/>
            <person name="Zhou C."/>
            <person name="Zhu D."/>
            <person name="Lee S."/>
            <person name="Bess C."/>
            <person name="Blankenburg K."/>
            <person name="Forbes L."/>
            <person name="Fu Q."/>
            <person name="Gubbala S."/>
            <person name="Hirani K."/>
            <person name="Jayaseelan J.C."/>
            <person name="Lara F."/>
            <person name="Munidasa M."/>
            <person name="Palculict T."/>
            <person name="Patil S."/>
            <person name="Pu L.-L."/>
            <person name="Saada N."/>
            <person name="Tang L."/>
            <person name="Weissenberger G."/>
            <person name="Zhu Y."/>
            <person name="Hemphill L."/>
            <person name="Shang Y."/>
            <person name="Youmans B."/>
            <person name="Ayvaz T."/>
            <person name="Ross M."/>
            <person name="Santibanez J."/>
            <person name="Aqrawi P."/>
            <person name="Gross S."/>
            <person name="Joshi V."/>
            <person name="Fowler G."/>
            <person name="Nazareth L."/>
            <person name="Reid J."/>
            <person name="Worley K."/>
            <person name="Petrosino J."/>
            <person name="Highlander S."/>
            <person name="Gibbs R."/>
        </authorList>
    </citation>
    <scope>NUCLEOTIDE SEQUENCE [LARGE SCALE GENOMIC DNA]</scope>
    <source>
        <strain evidence="2 3">DSM 19965</strain>
    </source>
</reference>
<keyword evidence="1" id="KW-1133">Transmembrane helix</keyword>
<dbReference type="STRING" id="888062.HMPREF9083_0877"/>
<evidence type="ECO:0000256" key="1">
    <source>
        <dbReference type="SAM" id="Phobius"/>
    </source>
</evidence>
<proteinExistence type="predicted"/>
<accession>F2BXI5</accession>
<dbReference type="EMBL" id="AFBB01000017">
    <property type="protein sequence ID" value="EGF13560.1"/>
    <property type="molecule type" value="Genomic_DNA"/>
</dbReference>
<keyword evidence="3" id="KW-1185">Reference proteome</keyword>